<reference evidence="5 6" key="1">
    <citation type="submission" date="2024-02" db="EMBL/GenBank/DDBJ databases">
        <authorList>
            <person name="Daric V."/>
            <person name="Darras S."/>
        </authorList>
    </citation>
    <scope>NUCLEOTIDE SEQUENCE [LARGE SCALE GENOMIC DNA]</scope>
</reference>
<dbReference type="Gene3D" id="2.120.10.30">
    <property type="entry name" value="TolB, C-terminal domain"/>
    <property type="match status" value="1"/>
</dbReference>
<dbReference type="Pfam" id="PF07995">
    <property type="entry name" value="GSDH"/>
    <property type="match status" value="1"/>
</dbReference>
<dbReference type="PANTHER" id="PTHR19328">
    <property type="entry name" value="HEDGEHOG-INTERACTING PROTEIN"/>
    <property type="match status" value="1"/>
</dbReference>
<evidence type="ECO:0000259" key="4">
    <source>
        <dbReference type="PROSITE" id="PS50287"/>
    </source>
</evidence>
<dbReference type="SUPFAM" id="SSF56487">
    <property type="entry name" value="SRCR-like"/>
    <property type="match status" value="1"/>
</dbReference>
<dbReference type="InterPro" id="IPR036772">
    <property type="entry name" value="SRCR-like_dom_sf"/>
</dbReference>
<dbReference type="EMBL" id="CAWYQH010000141">
    <property type="protein sequence ID" value="CAK8693830.1"/>
    <property type="molecule type" value="Genomic_DNA"/>
</dbReference>
<keyword evidence="6" id="KW-1185">Reference proteome</keyword>
<organism evidence="5 6">
    <name type="scientific">Clavelina lepadiformis</name>
    <name type="common">Light-bulb sea squirt</name>
    <name type="synonym">Ascidia lepadiformis</name>
    <dbReference type="NCBI Taxonomy" id="159417"/>
    <lineage>
        <taxon>Eukaryota</taxon>
        <taxon>Metazoa</taxon>
        <taxon>Chordata</taxon>
        <taxon>Tunicata</taxon>
        <taxon>Ascidiacea</taxon>
        <taxon>Aplousobranchia</taxon>
        <taxon>Clavelinidae</taxon>
        <taxon>Clavelina</taxon>
    </lineage>
</organism>
<dbReference type="Pfam" id="PF00530">
    <property type="entry name" value="SRCR"/>
    <property type="match status" value="1"/>
</dbReference>
<evidence type="ECO:0000313" key="6">
    <source>
        <dbReference type="Proteomes" id="UP001642483"/>
    </source>
</evidence>
<proteinExistence type="predicted"/>
<dbReference type="PANTHER" id="PTHR19328:SF75">
    <property type="entry name" value="ALDOSE SUGAR DEHYDROGENASE YLII"/>
    <property type="match status" value="1"/>
</dbReference>
<feature type="compositionally biased region" description="Basic residues" evidence="3">
    <location>
        <begin position="311"/>
        <end position="324"/>
    </location>
</feature>
<evidence type="ECO:0000256" key="1">
    <source>
        <dbReference type="ARBA" id="ARBA00023157"/>
    </source>
</evidence>
<feature type="region of interest" description="Disordered" evidence="3">
    <location>
        <begin position="379"/>
        <end position="525"/>
    </location>
</feature>
<feature type="compositionally biased region" description="Basic and acidic residues" evidence="3">
    <location>
        <begin position="424"/>
        <end position="436"/>
    </location>
</feature>
<dbReference type="Proteomes" id="UP001642483">
    <property type="component" value="Unassembled WGS sequence"/>
</dbReference>
<feature type="region of interest" description="Disordered" evidence="3">
    <location>
        <begin position="549"/>
        <end position="587"/>
    </location>
</feature>
<keyword evidence="1 2" id="KW-1015">Disulfide bond</keyword>
<feature type="domain" description="SRCR" evidence="4">
    <location>
        <begin position="1223"/>
        <end position="1325"/>
    </location>
</feature>
<feature type="disulfide bond" evidence="2">
    <location>
        <begin position="1294"/>
        <end position="1304"/>
    </location>
</feature>
<evidence type="ECO:0000256" key="3">
    <source>
        <dbReference type="SAM" id="MobiDB-lite"/>
    </source>
</evidence>
<dbReference type="PROSITE" id="PS50287">
    <property type="entry name" value="SRCR_2"/>
    <property type="match status" value="1"/>
</dbReference>
<dbReference type="PRINTS" id="PR00258">
    <property type="entry name" value="SPERACTRCPTR"/>
</dbReference>
<name>A0ABP0GPZ0_CLALP</name>
<dbReference type="InterPro" id="IPR011041">
    <property type="entry name" value="Quinoprot_gluc/sorb_DH_b-prop"/>
</dbReference>
<evidence type="ECO:0000313" key="5">
    <source>
        <dbReference type="EMBL" id="CAK8693830.1"/>
    </source>
</evidence>
<dbReference type="Gene3D" id="3.10.250.10">
    <property type="entry name" value="SRCR-like domain"/>
    <property type="match status" value="1"/>
</dbReference>
<feature type="disulfide bond" evidence="2">
    <location>
        <begin position="1263"/>
        <end position="1324"/>
    </location>
</feature>
<feature type="compositionally biased region" description="Basic and acidic residues" evidence="3">
    <location>
        <begin position="495"/>
        <end position="516"/>
    </location>
</feature>
<feature type="compositionally biased region" description="Polar residues" evidence="3">
    <location>
        <begin position="437"/>
        <end position="453"/>
    </location>
</feature>
<gene>
    <name evidence="5" type="ORF">CVLEPA_LOCUS27124</name>
</gene>
<dbReference type="InterPro" id="IPR011042">
    <property type="entry name" value="6-blade_b-propeller_TolB-like"/>
</dbReference>
<dbReference type="InterPro" id="IPR012938">
    <property type="entry name" value="Glc/Sorbosone_DH"/>
</dbReference>
<protein>
    <recommendedName>
        <fullName evidence="4">SRCR domain-containing protein</fullName>
    </recommendedName>
</protein>
<evidence type="ECO:0000256" key="2">
    <source>
        <dbReference type="PROSITE-ProRule" id="PRU00196"/>
    </source>
</evidence>
<dbReference type="SMART" id="SM00202">
    <property type="entry name" value="SR"/>
    <property type="match status" value="1"/>
</dbReference>
<feature type="disulfide bond" evidence="2">
    <location>
        <begin position="1250"/>
        <end position="1314"/>
    </location>
</feature>
<sequence>MSPTKLYEQLLVTPLNVVVMDEKLNEHKQNFIIGTCSESLKETIRKIIGDLQSNGVHKTSCHGSITTLNIINFMQSSVGSIDVAYKLTSLGHSMLAHLPIVKEEKTSLRPKLEIPKYDVNKLANEDNVLCPPALYYKAKKDPSERLTRSESKVAQAKCKEEEQSCSETNFHKKREKILKEMRAEDFTSAIFSYQQKSESTQTDMNYLNQFPVLQALMKEVLELGLNPLSLNTSEHFVSQVDEVKPLQRSGVKAQASTNTMPVASQFNMTLTKKTSSESKDKNFDKKKFPLKYGLTKSHLLRVAQNKQAGKDRRKKVKKPTQKKQKTSEKKQQATKSVQVELMSERLSSALDISMESMESSDESDHGSVELNFSEMNLKTVDDLSPVPDVGSPRATSRQSIEIRVPTAEPDEISEDSSISIDGYKYSDDFDDERSWSYERTPSGMTTTDSSRQPTPYDMSREMSQSPQRLVVDASLHPTTSEVSPSTSFGFTPRDSIPEEPEKEKEAEEDRTHDPDTTKFSSSLRDEVVKAQPMTSDDSASIVTTLPAKLPVPAPSSDSPVIRSLRSSPGTHRPHPPTISHSSSLERVNRKFKKSSESSFHISDISDIRTSELADIRTSDLSDVKTSDDGISPINSADLLGNTMLRVFALVSLFALSWTHPQCLDFQPPFSPDEELKICKLYDKFGCCATDHSILQRYNEIVNSLTIDKIKQCSGYIRDILCQTCSPFAAHLYFAESSPNRTYFPSLCSPYMRQILQNCSEILPLLNTSFPIRSPDPFYCYPDVAHPNQTTNLGVIGRKNNCLQLCVKEVARNIYTATSGKPANDGTNRMFVTEQRGLVWIILSNFTKLSPAFIDINDDVYSSGRPFDERGLLDITFHPDYKINGRFYLYYTHLRARTHIIRISEFKVSDGDMNRGNRSSERVLIEIEQPAANHNGGPLLFRDGFLYIFTGDGGRAGDPYGHGQNLQSLLGKVLRVDVDHLSGNESYSVPPSNPFVNRTDAKPEIYAYGLRNPWKCTMDRGNHNGRGSGRIFCADVGQNRFEEVDIITPGANYGWNGFEGNSCYSQSCQRILRHTRPIHAYSHSVGKSITGGYVYRGCQSPNLRGKYIFGDWSNGKLFLLQQRNGRWERRNICMGGDGICVNDDLRSLYARSITSFAEDEFGEVYIISTTYSQASNYGGRIYQLVDPSRRGNPEQCQREEQEVTFHPDTTLYPYKAMTANSLEIRLVHPLNNPKAGRVEIRRPGGSWGTICDDRWRQSAANVVCRMLGYRLALTSLYKFQNRAGTGRIWLDDVRCRGNEMSLLECSNNGWGVNDCSHLEDVAVRCL</sequence>
<comment type="caution">
    <text evidence="5">The sequence shown here is derived from an EMBL/GenBank/DDBJ whole genome shotgun (WGS) entry which is preliminary data.</text>
</comment>
<feature type="compositionally biased region" description="Polar residues" evidence="3">
    <location>
        <begin position="476"/>
        <end position="489"/>
    </location>
</feature>
<feature type="region of interest" description="Disordered" evidence="3">
    <location>
        <begin position="299"/>
        <end position="338"/>
    </location>
</feature>
<dbReference type="SUPFAM" id="SSF50952">
    <property type="entry name" value="Soluble quinoprotein glucose dehydrogenase"/>
    <property type="match status" value="1"/>
</dbReference>
<accession>A0ABP0GPZ0</accession>
<dbReference type="InterPro" id="IPR001190">
    <property type="entry name" value="SRCR"/>
</dbReference>